<sequence>MFHTSNEVLHLSYYIERKPQQEKKANRRYLPANYQALKKEAGLSVDCVEGARNKKGKLRESEGARGTWGPQVAREGKGERERGVWQECGVYARANSSIGKRELIGQHMARNPKLRIEYRHPKLKQGM</sequence>
<dbReference type="AlphaFoldDB" id="A0AAD9QR33"/>
<evidence type="ECO:0000313" key="2">
    <source>
        <dbReference type="EMBL" id="KAK2565857.1"/>
    </source>
</evidence>
<feature type="region of interest" description="Disordered" evidence="1">
    <location>
        <begin position="54"/>
        <end position="81"/>
    </location>
</feature>
<reference evidence="2" key="1">
    <citation type="journal article" date="2023" name="G3 (Bethesda)">
        <title>Whole genome assembly and annotation of the endangered Caribbean coral Acropora cervicornis.</title>
        <authorList>
            <person name="Selwyn J.D."/>
            <person name="Vollmer S.V."/>
        </authorList>
    </citation>
    <scope>NUCLEOTIDE SEQUENCE</scope>
    <source>
        <strain evidence="2">K2</strain>
    </source>
</reference>
<evidence type="ECO:0000313" key="3">
    <source>
        <dbReference type="Proteomes" id="UP001249851"/>
    </source>
</evidence>
<proteinExistence type="predicted"/>
<name>A0AAD9QR33_ACRCE</name>
<evidence type="ECO:0000256" key="1">
    <source>
        <dbReference type="SAM" id="MobiDB-lite"/>
    </source>
</evidence>
<dbReference type="EMBL" id="JARQWQ010000018">
    <property type="protein sequence ID" value="KAK2565857.1"/>
    <property type="molecule type" value="Genomic_DNA"/>
</dbReference>
<dbReference type="Proteomes" id="UP001249851">
    <property type="component" value="Unassembled WGS sequence"/>
</dbReference>
<organism evidence="2 3">
    <name type="scientific">Acropora cervicornis</name>
    <name type="common">Staghorn coral</name>
    <dbReference type="NCBI Taxonomy" id="6130"/>
    <lineage>
        <taxon>Eukaryota</taxon>
        <taxon>Metazoa</taxon>
        <taxon>Cnidaria</taxon>
        <taxon>Anthozoa</taxon>
        <taxon>Hexacorallia</taxon>
        <taxon>Scleractinia</taxon>
        <taxon>Astrocoeniina</taxon>
        <taxon>Acroporidae</taxon>
        <taxon>Acropora</taxon>
    </lineage>
</organism>
<gene>
    <name evidence="2" type="ORF">P5673_010144</name>
</gene>
<accession>A0AAD9QR33</accession>
<comment type="caution">
    <text evidence="2">The sequence shown here is derived from an EMBL/GenBank/DDBJ whole genome shotgun (WGS) entry which is preliminary data.</text>
</comment>
<reference evidence="2" key="2">
    <citation type="journal article" date="2023" name="Science">
        <title>Genomic signatures of disease resistance in endangered staghorn corals.</title>
        <authorList>
            <person name="Vollmer S.V."/>
            <person name="Selwyn J.D."/>
            <person name="Despard B.A."/>
            <person name="Roesel C.L."/>
        </authorList>
    </citation>
    <scope>NUCLEOTIDE SEQUENCE</scope>
    <source>
        <strain evidence="2">K2</strain>
    </source>
</reference>
<keyword evidence="3" id="KW-1185">Reference proteome</keyword>
<protein>
    <submittedName>
        <fullName evidence="2">Uncharacterized protein</fullName>
    </submittedName>
</protein>